<accession>A0ACC1LWR1</accession>
<protein>
    <submittedName>
        <fullName evidence="1">Fe(2+) transporter</fullName>
    </submittedName>
</protein>
<keyword evidence="2" id="KW-1185">Reference proteome</keyword>
<reference evidence="1" key="1">
    <citation type="submission" date="2022-07" db="EMBL/GenBank/DDBJ databases">
        <title>Phylogenomic reconstructions and comparative analyses of Kickxellomycotina fungi.</title>
        <authorList>
            <person name="Reynolds N.K."/>
            <person name="Stajich J.E."/>
            <person name="Barry K."/>
            <person name="Grigoriev I.V."/>
            <person name="Crous P."/>
            <person name="Smith M.E."/>
        </authorList>
    </citation>
    <scope>NUCLEOTIDE SEQUENCE</scope>
    <source>
        <strain evidence="1">CBS 190363</strain>
    </source>
</reference>
<dbReference type="EMBL" id="JANBVB010001976">
    <property type="protein sequence ID" value="KAJ2888805.1"/>
    <property type="molecule type" value="Genomic_DNA"/>
</dbReference>
<evidence type="ECO:0000313" key="2">
    <source>
        <dbReference type="Proteomes" id="UP001139981"/>
    </source>
</evidence>
<gene>
    <name evidence="1" type="primary">MRS4</name>
    <name evidence="1" type="ORF">IWW38_004878</name>
</gene>
<proteinExistence type="predicted"/>
<evidence type="ECO:0000313" key="1">
    <source>
        <dbReference type="EMBL" id="KAJ2888805.1"/>
    </source>
</evidence>
<comment type="caution">
    <text evidence="1">The sequence shown here is derived from an EMBL/GenBank/DDBJ whole genome shotgun (WGS) entry which is preliminary data.</text>
</comment>
<dbReference type="Proteomes" id="UP001139981">
    <property type="component" value="Unassembled WGS sequence"/>
</dbReference>
<name>A0ACC1LWR1_9FUNG</name>
<sequence length="342" mass="36548">MSSVVSSSSSSSSSSKFAVAAAMPTLTHSNEVAVATPSEADMEYDYEELPETSPLTMHLIAGAAAGIMEHSVMYPFDIVKTRMQVVGSSSSVVYSGVTQALRVISTTEGVRSLWRGVMSVILGAGPAHAVYFATYEQTKKVFTTAAGGHANALAAGAAGGVATIVSDALMNPFDVIKQRMQLAGTGYRNIVDCATKVLRNEGMRAFYVSYPTTLMMNMPFQSIQFGCYDLFRRSLNPTGVYSPVTHVLAGGMAGAVAAALTTPIDCCKTLLQTRGASADLEVRAASSMATAARIIYRQQGLAGFAKGMKPRVIANFPATAISWTTYEYFKWMISRRDAKRHF</sequence>
<organism evidence="1 2">
    <name type="scientific">Coemansia aciculifera</name>
    <dbReference type="NCBI Taxonomy" id="417176"/>
    <lineage>
        <taxon>Eukaryota</taxon>
        <taxon>Fungi</taxon>
        <taxon>Fungi incertae sedis</taxon>
        <taxon>Zoopagomycota</taxon>
        <taxon>Kickxellomycotina</taxon>
        <taxon>Kickxellomycetes</taxon>
        <taxon>Kickxellales</taxon>
        <taxon>Kickxellaceae</taxon>
        <taxon>Coemansia</taxon>
    </lineage>
</organism>